<dbReference type="Pfam" id="PF04434">
    <property type="entry name" value="SWIM"/>
    <property type="match status" value="1"/>
</dbReference>
<keyword evidence="1" id="KW-0479">Metal-binding</keyword>
<proteinExistence type="predicted"/>
<feature type="domain" description="SWIM-type" evidence="2">
    <location>
        <begin position="53"/>
        <end position="89"/>
    </location>
</feature>
<protein>
    <recommendedName>
        <fullName evidence="2">SWIM-type domain-containing protein</fullName>
    </recommendedName>
</protein>
<evidence type="ECO:0000259" key="2">
    <source>
        <dbReference type="PROSITE" id="PS50966"/>
    </source>
</evidence>
<evidence type="ECO:0000256" key="1">
    <source>
        <dbReference type="PROSITE-ProRule" id="PRU00325"/>
    </source>
</evidence>
<dbReference type="AlphaFoldDB" id="A0A2M7AP81"/>
<dbReference type="EMBL" id="PEWD01000020">
    <property type="protein sequence ID" value="PIU69201.1"/>
    <property type="molecule type" value="Genomic_DNA"/>
</dbReference>
<reference evidence="4" key="1">
    <citation type="submission" date="2017-09" db="EMBL/GenBank/DDBJ databases">
        <title>Depth-based differentiation of microbial function through sediment-hosted aquifers and enrichment of novel symbionts in the deep terrestrial subsurface.</title>
        <authorList>
            <person name="Probst A.J."/>
            <person name="Ladd B."/>
            <person name="Jarett J.K."/>
            <person name="Geller-Mcgrath D.E."/>
            <person name="Sieber C.M.K."/>
            <person name="Emerson J.B."/>
            <person name="Anantharaman K."/>
            <person name="Thomas B.C."/>
            <person name="Malmstrom R."/>
            <person name="Stieglmeier M."/>
            <person name="Klingl A."/>
            <person name="Woyke T."/>
            <person name="Ryan C.M."/>
            <person name="Banfield J.F."/>
        </authorList>
    </citation>
    <scope>NUCLEOTIDE SEQUENCE [LARGE SCALE GENOMIC DNA]</scope>
</reference>
<dbReference type="InterPro" id="IPR007527">
    <property type="entry name" value="Znf_SWIM"/>
</dbReference>
<dbReference type="PROSITE" id="PS50966">
    <property type="entry name" value="ZF_SWIM"/>
    <property type="match status" value="1"/>
</dbReference>
<keyword evidence="1" id="KW-0863">Zinc-finger</keyword>
<evidence type="ECO:0000313" key="4">
    <source>
        <dbReference type="Proteomes" id="UP000229916"/>
    </source>
</evidence>
<dbReference type="Proteomes" id="UP000229916">
    <property type="component" value="Unassembled WGS sequence"/>
</dbReference>
<gene>
    <name evidence="3" type="ORF">COS81_00965</name>
</gene>
<name>A0A2M7AP81_UNCKA</name>
<dbReference type="GO" id="GO:0008270">
    <property type="term" value="F:zinc ion binding"/>
    <property type="evidence" value="ECO:0007669"/>
    <property type="project" value="UniProtKB-KW"/>
</dbReference>
<sequence>MRILPSYDLDKIKFATDGTTFERAVGLYESGKVTEFKAKMDGFSAVVLGGSLYHVFVSARNYNHGSCDCYLGQNDTFCKHMVAVAIRAVTGGKPLSGEDKQLLSRPTCSGRLGKLNKEELATIKKSITVALRYIKPYVGPSRIWFAYQDSLQEGCNRLSAIVSNLPVNEQTARLLVNILLRLDKKLILGGVDDSDGTVGTFIEEIVQVLKQYAKLDSTCLQAFYELKDKKTCFGWEEPLLEIINGKIKI</sequence>
<organism evidence="3 4">
    <name type="scientific">candidate division WWE3 bacterium CG06_land_8_20_14_3_00_42_16</name>
    <dbReference type="NCBI Taxonomy" id="1975083"/>
    <lineage>
        <taxon>Bacteria</taxon>
        <taxon>Katanobacteria</taxon>
    </lineage>
</organism>
<comment type="caution">
    <text evidence="3">The sequence shown here is derived from an EMBL/GenBank/DDBJ whole genome shotgun (WGS) entry which is preliminary data.</text>
</comment>
<keyword evidence="1" id="KW-0862">Zinc</keyword>
<evidence type="ECO:0000313" key="3">
    <source>
        <dbReference type="EMBL" id="PIU69201.1"/>
    </source>
</evidence>
<accession>A0A2M7AP81</accession>